<proteinExistence type="predicted"/>
<feature type="transmembrane region" description="Helical" evidence="6">
    <location>
        <begin position="18"/>
        <end position="39"/>
    </location>
</feature>
<keyword evidence="5 6" id="KW-0472">Membrane</keyword>
<feature type="domain" description="RDD" evidence="7">
    <location>
        <begin position="16"/>
        <end position="133"/>
    </location>
</feature>
<organism evidence="8 9">
    <name type="scientific">Rubellicoccus peritrichatus</name>
    <dbReference type="NCBI Taxonomy" id="3080537"/>
    <lineage>
        <taxon>Bacteria</taxon>
        <taxon>Pseudomonadati</taxon>
        <taxon>Verrucomicrobiota</taxon>
        <taxon>Opitutia</taxon>
        <taxon>Puniceicoccales</taxon>
        <taxon>Cerasicoccaceae</taxon>
        <taxon>Rubellicoccus</taxon>
    </lineage>
</organism>
<accession>A0AAQ3QTM9</accession>
<dbReference type="InterPro" id="IPR010432">
    <property type="entry name" value="RDD"/>
</dbReference>
<feature type="transmembrane region" description="Helical" evidence="6">
    <location>
        <begin position="45"/>
        <end position="66"/>
    </location>
</feature>
<dbReference type="Proteomes" id="UP001304300">
    <property type="component" value="Chromosome"/>
</dbReference>
<protein>
    <submittedName>
        <fullName evidence="8">RDD family protein</fullName>
    </submittedName>
</protein>
<gene>
    <name evidence="8" type="ORF">RZN69_13120</name>
</gene>
<keyword evidence="4 6" id="KW-1133">Transmembrane helix</keyword>
<dbReference type="AlphaFoldDB" id="A0AAQ3QTM9"/>
<feature type="transmembrane region" description="Helical" evidence="6">
    <location>
        <begin position="98"/>
        <end position="118"/>
    </location>
</feature>
<dbReference type="PANTHER" id="PTHR36115">
    <property type="entry name" value="PROLINE-RICH ANTIGEN HOMOLOG-RELATED"/>
    <property type="match status" value="1"/>
</dbReference>
<dbReference type="KEGG" id="puo:RZN69_13120"/>
<evidence type="ECO:0000259" key="7">
    <source>
        <dbReference type="Pfam" id="PF06271"/>
    </source>
</evidence>
<comment type="subcellular location">
    <subcellularLocation>
        <location evidence="1">Cell membrane</location>
        <topology evidence="1">Multi-pass membrane protein</topology>
    </subcellularLocation>
</comment>
<reference evidence="8 9" key="1">
    <citation type="submission" date="2023-10" db="EMBL/GenBank/DDBJ databases">
        <title>Rubellicoccus peritrichatus gen. nov., sp. nov., isolated from an algae of coral reef tank.</title>
        <authorList>
            <person name="Luo J."/>
        </authorList>
    </citation>
    <scope>NUCLEOTIDE SEQUENCE [LARGE SCALE GENOMIC DNA]</scope>
    <source>
        <strain evidence="8 9">CR14</strain>
    </source>
</reference>
<dbReference type="Pfam" id="PF06271">
    <property type="entry name" value="RDD"/>
    <property type="match status" value="1"/>
</dbReference>
<dbReference type="GO" id="GO:0005886">
    <property type="term" value="C:plasma membrane"/>
    <property type="evidence" value="ECO:0007669"/>
    <property type="project" value="UniProtKB-SubCell"/>
</dbReference>
<keyword evidence="2" id="KW-1003">Cell membrane</keyword>
<keyword evidence="3 6" id="KW-0812">Transmembrane</keyword>
<dbReference type="EMBL" id="CP136920">
    <property type="protein sequence ID" value="WOO39558.1"/>
    <property type="molecule type" value="Genomic_DNA"/>
</dbReference>
<evidence type="ECO:0000256" key="1">
    <source>
        <dbReference type="ARBA" id="ARBA00004651"/>
    </source>
</evidence>
<evidence type="ECO:0000313" key="9">
    <source>
        <dbReference type="Proteomes" id="UP001304300"/>
    </source>
</evidence>
<keyword evidence="9" id="KW-1185">Reference proteome</keyword>
<dbReference type="InterPro" id="IPR051791">
    <property type="entry name" value="Pra-immunoreactive"/>
</dbReference>
<evidence type="ECO:0000256" key="2">
    <source>
        <dbReference type="ARBA" id="ARBA00022475"/>
    </source>
</evidence>
<evidence type="ECO:0000256" key="4">
    <source>
        <dbReference type="ARBA" id="ARBA00022989"/>
    </source>
</evidence>
<dbReference type="PANTHER" id="PTHR36115:SF6">
    <property type="entry name" value="PROLINE-RICH ANTIGEN HOMOLOG"/>
    <property type="match status" value="1"/>
</dbReference>
<evidence type="ECO:0000256" key="6">
    <source>
        <dbReference type="SAM" id="Phobius"/>
    </source>
</evidence>
<evidence type="ECO:0000256" key="3">
    <source>
        <dbReference type="ARBA" id="ARBA00022692"/>
    </source>
</evidence>
<dbReference type="RefSeq" id="WP_317831497.1">
    <property type="nucleotide sequence ID" value="NZ_CP136920.1"/>
</dbReference>
<name>A0AAQ3QTM9_9BACT</name>
<sequence>MESNASGVYYQKSDYANFALRLSTLIIDLALSAGFGFALDAVAESASLTSGQYDTIIVVFLFLYFIEMKRRYGTIGNIVTRTRLIDVSGKRPSIYSMLVRSSLFVLGSLFFIIDIIWVTSDEKRQMIRDKFSGIYVIKRKAQPLGHGKVIYSSCMIASLNFLFKDVETN</sequence>
<evidence type="ECO:0000313" key="8">
    <source>
        <dbReference type="EMBL" id="WOO39558.1"/>
    </source>
</evidence>
<evidence type="ECO:0000256" key="5">
    <source>
        <dbReference type="ARBA" id="ARBA00023136"/>
    </source>
</evidence>